<dbReference type="EMBL" id="WRPA01000020">
    <property type="protein sequence ID" value="MXR70513.1"/>
    <property type="molecule type" value="Genomic_DNA"/>
</dbReference>
<evidence type="ECO:0000313" key="3">
    <source>
        <dbReference type="Proteomes" id="UP000474778"/>
    </source>
</evidence>
<dbReference type="AlphaFoldDB" id="A0A6L7I2C0"/>
<dbReference type="InterPro" id="IPR021727">
    <property type="entry name" value="DUF3299"/>
</dbReference>
<dbReference type="RefSeq" id="WP_160798536.1">
    <property type="nucleotide sequence ID" value="NZ_WRPA01000020.1"/>
</dbReference>
<evidence type="ECO:0000313" key="2">
    <source>
        <dbReference type="EMBL" id="MXR70513.1"/>
    </source>
</evidence>
<dbReference type="Proteomes" id="UP000474778">
    <property type="component" value="Unassembled WGS sequence"/>
</dbReference>
<accession>A0A6L7I2C0</accession>
<sequence length="151" mass="16576">MKKYILIFSLLFSSNLFAKEPQAILWNSLAPGPAKLPAEVNINQALDGERVVIPGFVIPLDALEGQTRDFLLSPRLGACIHRPPPGPNQLIHVTFEQPIALPEIEQPVYISGRLAVRSEKNAFAQTGYFIQGDEAIPYPVKIAPSATNHSH</sequence>
<keyword evidence="1" id="KW-0732">Signal</keyword>
<dbReference type="Pfam" id="PF11736">
    <property type="entry name" value="DUF3299"/>
    <property type="match status" value="1"/>
</dbReference>
<gene>
    <name evidence="2" type="ORF">GNT65_17805</name>
</gene>
<keyword evidence="3" id="KW-1185">Reference proteome</keyword>
<feature type="chain" id="PRO_5026750249" evidence="1">
    <location>
        <begin position="19"/>
        <end position="151"/>
    </location>
</feature>
<proteinExistence type="predicted"/>
<reference evidence="2 3" key="1">
    <citation type="submission" date="2019-12" db="EMBL/GenBank/DDBJ databases">
        <title>Shewanella insulae sp. nov., isolated from a tidal flat.</title>
        <authorList>
            <person name="Yoon J.-H."/>
        </authorList>
    </citation>
    <scope>NUCLEOTIDE SEQUENCE [LARGE SCALE GENOMIC DNA]</scope>
    <source>
        <strain evidence="2 3">JBTF-M18</strain>
    </source>
</reference>
<organism evidence="2 3">
    <name type="scientific">Shewanella insulae</name>
    <dbReference type="NCBI Taxonomy" id="2681496"/>
    <lineage>
        <taxon>Bacteria</taxon>
        <taxon>Pseudomonadati</taxon>
        <taxon>Pseudomonadota</taxon>
        <taxon>Gammaproteobacteria</taxon>
        <taxon>Alteromonadales</taxon>
        <taxon>Shewanellaceae</taxon>
        <taxon>Shewanella</taxon>
    </lineage>
</organism>
<comment type="caution">
    <text evidence="2">The sequence shown here is derived from an EMBL/GenBank/DDBJ whole genome shotgun (WGS) entry which is preliminary data.</text>
</comment>
<name>A0A6L7I2C0_9GAMM</name>
<protein>
    <submittedName>
        <fullName evidence="2">DUF3299 domain-containing protein</fullName>
    </submittedName>
</protein>
<dbReference type="Gene3D" id="2.40.50.870">
    <property type="entry name" value="Protein of unknown function (DUF3299)"/>
    <property type="match status" value="1"/>
</dbReference>
<evidence type="ECO:0000256" key="1">
    <source>
        <dbReference type="SAM" id="SignalP"/>
    </source>
</evidence>
<feature type="signal peptide" evidence="1">
    <location>
        <begin position="1"/>
        <end position="18"/>
    </location>
</feature>